<proteinExistence type="predicted"/>
<dbReference type="AlphaFoldDB" id="A0A4Z1KFH8"/>
<dbReference type="Gene3D" id="1.20.5.340">
    <property type="match status" value="1"/>
</dbReference>
<accession>A0A4Z1KFH8</accession>
<dbReference type="STRING" id="87229.A0A4Z1KFH8"/>
<keyword evidence="2" id="KW-1185">Reference proteome</keyword>
<name>A0A4Z1KFH8_9HELO</name>
<sequence length="217" mass="24722">MELAKAYIDEEVLSRPPRAEQWRGFRTELLEAIKSNSRIEERAMVQAAEYLDERMFKLLLGLERDMKAISKPIRGDGKILIPLEERGMDSEMTEDMVQFISKNCGRNAMKSLIQKRRADVKITSELLKAVAKRREAVEQIDMLLDGRGADIYVDSGLWATVARMHYPHTLVMMHSILKKHGANIAIAEETIITAAGNILSESYSQNKGRIYVLQRKS</sequence>
<reference evidence="1 2" key="1">
    <citation type="submission" date="2017-12" db="EMBL/GenBank/DDBJ databases">
        <title>Comparative genomics of Botrytis spp.</title>
        <authorList>
            <person name="Valero-Jimenez C.A."/>
            <person name="Tapia P."/>
            <person name="Veloso J."/>
            <person name="Silva-Moreno E."/>
            <person name="Staats M."/>
            <person name="Valdes J.H."/>
            <person name="Van Kan J.A.L."/>
        </authorList>
    </citation>
    <scope>NUCLEOTIDE SEQUENCE [LARGE SCALE GENOMIC DNA]</scope>
    <source>
        <strain evidence="1 2">MUCL3349</strain>
    </source>
</reference>
<organism evidence="1 2">
    <name type="scientific">Botrytis porri</name>
    <dbReference type="NCBI Taxonomy" id="87229"/>
    <lineage>
        <taxon>Eukaryota</taxon>
        <taxon>Fungi</taxon>
        <taxon>Dikarya</taxon>
        <taxon>Ascomycota</taxon>
        <taxon>Pezizomycotina</taxon>
        <taxon>Leotiomycetes</taxon>
        <taxon>Helotiales</taxon>
        <taxon>Sclerotiniaceae</taxon>
        <taxon>Botrytis</taxon>
    </lineage>
</organism>
<protein>
    <submittedName>
        <fullName evidence="1">Uncharacterized protein</fullName>
    </submittedName>
</protein>
<gene>
    <name evidence="1" type="ORF">BPOR_0527g00040</name>
</gene>
<evidence type="ECO:0000313" key="2">
    <source>
        <dbReference type="Proteomes" id="UP000297280"/>
    </source>
</evidence>
<dbReference type="EMBL" id="PQXO01000526">
    <property type="protein sequence ID" value="TGO84258.1"/>
    <property type="molecule type" value="Genomic_DNA"/>
</dbReference>
<evidence type="ECO:0000313" key="1">
    <source>
        <dbReference type="EMBL" id="TGO84258.1"/>
    </source>
</evidence>
<dbReference type="Proteomes" id="UP000297280">
    <property type="component" value="Unassembled WGS sequence"/>
</dbReference>
<comment type="caution">
    <text evidence="1">The sequence shown here is derived from an EMBL/GenBank/DDBJ whole genome shotgun (WGS) entry which is preliminary data.</text>
</comment>